<dbReference type="InterPro" id="IPR055414">
    <property type="entry name" value="LRR_R13L4/SHOC2-like"/>
</dbReference>
<dbReference type="SUPFAM" id="SSF52058">
    <property type="entry name" value="L domain-like"/>
    <property type="match status" value="1"/>
</dbReference>
<evidence type="ECO:0000256" key="1">
    <source>
        <dbReference type="ARBA" id="ARBA00022737"/>
    </source>
</evidence>
<gene>
    <name evidence="3" type="ORF">PIB30_014034</name>
</gene>
<evidence type="ECO:0000259" key="2">
    <source>
        <dbReference type="Pfam" id="PF23598"/>
    </source>
</evidence>
<dbReference type="Pfam" id="PF23598">
    <property type="entry name" value="LRR_14"/>
    <property type="match status" value="1"/>
</dbReference>
<dbReference type="EMBL" id="JASCZI010271897">
    <property type="protein sequence ID" value="MED6217049.1"/>
    <property type="molecule type" value="Genomic_DNA"/>
</dbReference>
<organism evidence="3 4">
    <name type="scientific">Stylosanthes scabra</name>
    <dbReference type="NCBI Taxonomy" id="79078"/>
    <lineage>
        <taxon>Eukaryota</taxon>
        <taxon>Viridiplantae</taxon>
        <taxon>Streptophyta</taxon>
        <taxon>Embryophyta</taxon>
        <taxon>Tracheophyta</taxon>
        <taxon>Spermatophyta</taxon>
        <taxon>Magnoliopsida</taxon>
        <taxon>eudicotyledons</taxon>
        <taxon>Gunneridae</taxon>
        <taxon>Pentapetalae</taxon>
        <taxon>rosids</taxon>
        <taxon>fabids</taxon>
        <taxon>Fabales</taxon>
        <taxon>Fabaceae</taxon>
        <taxon>Papilionoideae</taxon>
        <taxon>50 kb inversion clade</taxon>
        <taxon>dalbergioids sensu lato</taxon>
        <taxon>Dalbergieae</taxon>
        <taxon>Pterocarpus clade</taxon>
        <taxon>Stylosanthes</taxon>
    </lineage>
</organism>
<protein>
    <recommendedName>
        <fullName evidence="2">Disease resistance R13L4/SHOC-2-like LRR domain-containing protein</fullName>
    </recommendedName>
</protein>
<proteinExistence type="predicted"/>
<dbReference type="Proteomes" id="UP001341840">
    <property type="component" value="Unassembled WGS sequence"/>
</dbReference>
<dbReference type="InterPro" id="IPR032675">
    <property type="entry name" value="LRR_dom_sf"/>
</dbReference>
<sequence>MSALKELHLGGCKSLRKLPEFGECMKHLSILSLRETAIEIVPMTVGCLVGLSNLDLSHCIKLHCLPSSIGCLVGLKELNLEGCNGFTCLPDSIQELKSLTDLNLSYCPNLSQSLHFLSNLTSLVTLKLAACFDTSQEESSSYNLGHLLSLTNLDLSRNKFERVPINIHELSGLRYLTLDHCYDLKVFPELPSSIRELNARNCVSLDVWNAYSNDIISKACCDFVASASHEPDELLQMCLTVNKEMFTMSTWKEIPLWFVHQQQGIGVLVTLPQIETKTMALALCFRVCPTMKEPALQYEYSPSVFCNGKEFIKKSLTAEMTEFNHTHYFILCFTTDCFADKFCQDYQFLMVFPEILQIQGQSAGALWLCIIDYGVTLLGCKSTLSASIKVLPLSCSHSVVSLSLPLFELFVLSLCLDASQPLCLALLLLSIGSSCHYISLFVVVRVEIELLFGDIC</sequence>
<accession>A0ABU6Z629</accession>
<evidence type="ECO:0000313" key="4">
    <source>
        <dbReference type="Proteomes" id="UP001341840"/>
    </source>
</evidence>
<keyword evidence="4" id="KW-1185">Reference proteome</keyword>
<feature type="domain" description="Disease resistance R13L4/SHOC-2-like LRR" evidence="2">
    <location>
        <begin position="3"/>
        <end position="135"/>
    </location>
</feature>
<comment type="caution">
    <text evidence="3">The sequence shown here is derived from an EMBL/GenBank/DDBJ whole genome shotgun (WGS) entry which is preliminary data.</text>
</comment>
<dbReference type="PANTHER" id="PTHR45752:SF195">
    <property type="entry name" value="LEUCINE-RICH REPEAT (LRR) FAMILY PROTEIN-RELATED"/>
    <property type="match status" value="1"/>
</dbReference>
<dbReference type="Gene3D" id="3.80.10.10">
    <property type="entry name" value="Ribonuclease Inhibitor"/>
    <property type="match status" value="2"/>
</dbReference>
<name>A0ABU6Z629_9FABA</name>
<reference evidence="3 4" key="1">
    <citation type="journal article" date="2023" name="Plants (Basel)">
        <title>Bridging the Gap: Combining Genomics and Transcriptomics Approaches to Understand Stylosanthes scabra, an Orphan Legume from the Brazilian Caatinga.</title>
        <authorList>
            <person name="Ferreira-Neto J.R.C."/>
            <person name="da Silva M.D."/>
            <person name="Binneck E."/>
            <person name="de Melo N.F."/>
            <person name="da Silva R.H."/>
            <person name="de Melo A.L.T.M."/>
            <person name="Pandolfi V."/>
            <person name="Bustamante F.O."/>
            <person name="Brasileiro-Vidal A.C."/>
            <person name="Benko-Iseppon A.M."/>
        </authorList>
    </citation>
    <scope>NUCLEOTIDE SEQUENCE [LARGE SCALE GENOMIC DNA]</scope>
    <source>
        <tissue evidence="3">Leaves</tissue>
    </source>
</reference>
<keyword evidence="1" id="KW-0677">Repeat</keyword>
<dbReference type="InterPro" id="IPR050715">
    <property type="entry name" value="LRR-SigEffector_domain"/>
</dbReference>
<dbReference type="PANTHER" id="PTHR45752">
    <property type="entry name" value="LEUCINE-RICH REPEAT-CONTAINING"/>
    <property type="match status" value="1"/>
</dbReference>
<evidence type="ECO:0000313" key="3">
    <source>
        <dbReference type="EMBL" id="MED6217049.1"/>
    </source>
</evidence>